<feature type="domain" description="Carrier" evidence="12">
    <location>
        <begin position="5911"/>
        <end position="5988"/>
    </location>
</feature>
<keyword evidence="8" id="KW-0511">Multifunctional enzyme</keyword>
<sequence length="6914" mass="736701">MAQANQREPVAIIGVGLRLPGTDSLDAFWDHLVSERSLICEVPADRWDASALKGDPAKGNKTNSIWGGFLQDADCFDAGFFGISPREAAWMDPQQRFALEMSWHAIEDAGYRASQLAGSRTGVFMGVCHWDYAELLEKHLGQLDAYMPTGIAFSIIANRISHFFDFRGPSITNDTACAASMTSVYEAVRALQDGTCNTALAGGVNLIWSPNHFISFSKAGMLSKDGRGKAFDDAADGYVRGEGGAVLLLKPLARALEDGDPVHAVIRGIGINHGGRTNSLTVTNPSAQAELICQVQREARVGPETISYIEAHGPGTPLGDPIEISGLKQAFAELGEEHGVTFDEATCGIGSVKTNIGHLEGAAGVAGIVKVLAALKHGQIPANVGFRQLNRLIDLAGSPFRIQNTLTQWPRAADTPRRACVSSFGFGGSNAHVLLEETPEQAAASSRKKAVPYVLPLSADSEERLSDYAESLLYFLEGADEADVPPADLAHTFQTGREPREVRCAFIFQSLDELTGSLQTFLEGTDRAGLVLPLDAGRPESGKIKKDVELALRWVGGEDVSWPEGRNSKRQAIRAPLYPFARERHWMDLSLGAKDQAPVPHPLLHRNTSRFDGCRFETRFTGDEFVLSDHHVAGAMVLPGVAGLEMGRAAAEEAGGLPDNRFALTDVVWSSPVRLKGRQSITVETQAVRLAGDRIGFSIRTSDASCDDGADRAANMKGAIEPCGEREVNLLDLETIKRRCVQRVAPQACYERLVGSGVDHGSAFRAMSQVYRGQSESLALLKLPRRLLPSLDAMPLHPVLLDAAIQAWIAIGGDAPEGAAVPFSCGRIEVFGACEPAMWAHVRLRPSQNPASPVRHLDIDVADRDGVLKVSFRDLVLRVVKPQERGAIEDADLESLSDGMADLPLVVTDGGWNPAPLQLRSGGPTANTRILLVSGDAGLASELKARTGWQVDLLPDPSELGTAEAAERLFTAGHGIVREVLQTRTALPANLLVVAPGTIPAAVTAPLAGLLKTAAMENPKIAGRVIAVDGDWSVDRLAAIGGTEAAADDVLCEVSYDPEGLRRAWLPVCETELGEAQTLTIDPEGVYWITGGLGGLGRIFADWLILKGARKLVLTGRRVEPDASAGNILTALRKRGAQVVYAPCDMASLDDVQRVVARIAEMGGGLKGILHAAGLLDDGYILAQDAQRAAGVFAPKVAGTVNLDMATRDLPIDFFLLCSSIASVFGNPGQAGYAAANAFMDAFAEERAAQVERGERHGRTAAIAWPLWADGGMTADAATQAVLKRRLGLTPLSAKAGVAALETILSGTGSARCTVLHGELDRIDTVLAEFGQAAGTESEPSSGSDAAETADPAGIDDESLLRKTIDFIRDTLADVLKLEPGRIRPNRKLEEYGLDSIAIVEGTDRLEEALGPLSKTLFFEFVDIEGVARHLVGEHRAALLTLFADEMAAGAEASPPVQRAVAADAPLAGIVASEPVETTPARAADRETGGDRHDIAIVGLSLHVSGAETQEAFWKMLSEGIHGFEPVPADRWDNGALHHPERDVLGKTVVKTGAFLPDIDKFDPRYFRISQAEAELMSPEVRLFLQASVEAFEDAGYSRETMARKYDSDVAVIVGSMTNEYDLYGFQNMLVRGALASGSYTGTVPNMVSYYYGFTGPSYFLDTMCSAASTCVHEAVHMLRAGRCRIALAGGVSLLLHPQKLIATSQEHFTSKSADVIRGYGLGAEGTILGEGVGAVVLKPLAEARRDGDHIYGVIIGSGISNAGVRNGFTVPSPTQQAAAIERALDDAAITPDTMTYIEGHGSGTALGDPIEVKALTQVFRKHTDAVQVCPIGTVKSNVAHLLGASGLAGIAKVLAQLKHGQLAPSLHAEELNPDIPFEVSPFYVQRELAPWRRVTDGAGRDIPRRAGVTSIGAGGMNSHIIIEEGPETPGRSEADGPDLLVFSALGPDRLRAVLQRACAYLRKENNAPLRDIAYTLQTGKNELTCRLAVVADDRPSAIAAIETFLENGQFGPGAVYTPSILDCDPPSDAEAIRADCAARRLAKVAAAWCAGAAIDWDILNAGRDVRRVSLPAYPFEKIRCWYQSEPDAPSVVNPIGARSKLHPFIGINRSDAKGLRYTTALHLKELRDYIFASAGRETVLPTVAVDIVAAAARIAGVAVHPLVRNLSIESPAEWRDVGDLDIEVLPAIGSKASSVRVDVVTRAEERRGWIRAEVEEASPETRQAFDLDALRRKANAVLETGEVYTELRRRRLDFGPYLESIGKVWQLNEGGLLCRLRDDQPQQDFFKKNVAVSAPALGAAFELLLLSVPGANPKIRQIESAQPGSGDIANILCRPDPDGRFGFQFLGADSRVRATLSGVSLEQAATPVGTRVEPAYDAAAVAESSSAILQQQLRDIAAAILKFSPSELGPREAFHDLGFDSISLTRYASDISDAFGIDLSPALFFECEHIEALAGHLVQRHGALSQPMDSSPAAPARLAAATPSAATVASASIPDDARNSATPRSPASRDERIAIIGMAGRFPQSPDVETYFDNLLAGRDLTSSIPLERYSADYAARIRAAGFSGNGGFLDNIDRFDAAFFKVSPVEAERMDPQQRLLLETAWRTLENSGYGPDELPRDTGVFVGITSLDYAALWRAEGLEADGHVATGNSLAMAANRLSHLFNLNGPSQAIDTACSSSLIALLRARDALRMGQCSAAIVGGVNLCLSREGFEGPHRAGMLSPTGHCHTFGRSANGYARGEGVAALLLKRLAEAERDGDRILGVIAGGAENHGGHSGALTAPNAKVQARLIVDAMRGIDPQTVSYIEAHGTGTELGDPVEINGLKAAFAELGGSGPASRIGLGAVKSNIGHLEAAAGLAGVIKVLMAMQRNELPPTLHSEPLNPHIDLDGPPFSILRERQAWKPDAAGTPRRAGVSSFGFGGANAHVVLESYDRQGGHSRHPLPLRPFADTRFWIPAVGKPGAIETLEDQQALIFSPEWREAPAKGAPFPGRRIVVACGVEIALGRCADIQALDLSGRDIAETYSSAARQLLELLRSELNAPGHEPVLIQLAVAAEGATALLAGLGGMLRTATAEDPRLKGQVVEVPAGTAADRAADWLADEARATPDRQCRYLNGCRHVRHWRELGHQADGHGWKEGGVYLITGGTGGLGRLVAEDIARFARGAVLVLVGSRPLNPDRTELLENLRKHGAVAAYRQVDVTDANAVRRLVAHIREVHGRLDGVIHCAGVLRDGFIATKSAADLEAVLAPKVQGVLVLRNACADIELDRFVLFSSLGAPFGNPGQADYAAANGFLDALSETSGGKIRSINWPLWQEGGMSVDGATKEALFRRMGQRPLGTAAGLRALRQCLACEEVRFAVAAGDADRIRAFFEAGSAALSGEPAGETRTASLAANQPADSTLEAETGSRLLALFADISGLAEQVIDPNAPLEDYGIDSLMITRLNNGLGDIFEDLPKTLFFRYRTLAAVRDYLLEAQVDACRRWTGISGSPKTEISARAAGFTSPSRGTEPAARSGRTAPPDEPIAIVGISGTYPDAPDLETFWHNLLGGHDAVGEIPPDRWPLDGFFEADPDEAVAEGKSYSKWGAFLKGFADFDPMFFRLSPREAAALDPQERLFLMSVWQALEDAGYTRERLKSVAGTSHGGARVGVYAGVTKTGFAMHGPFRTDGGATVRPTTSFAGMANRVSHFLDLSGPSLPVDTMCSSSLTAVHEACMGLRSGSCSVAIAGGVNLYLHPSNYVDLSASHMLSPSGRCRSFGEGADGFVPGEGVGCVILKPLARAIADRDRIHAVIRGSAVNHGGRTNGFTVPNPDAQRDVVRAALEQAGLEASDVSYIEAHGTGTDLGDPIEVDGLTQVFAQDTEAAGFCALGSVKSNIGHLEAAAGIAGLTKVVLQMKHRQLAPSLNADKLNRNIDFARSPFAVQRQAGTWQAPGTRIAGISSFGAGGANAHVIVEEWPDETAIPLGAIADARPEAVILSARDRNRLAEQAERLLAFLREARSEATPGASPDRTRVSADLCKQLAMLRDVSPDDIDPAESFDALGLEIAHAHHLIAWLRETYRTSLTIVDLETAGSVDALVELLGSAPAAGRSTGPALRDIAYTLQIGRESMEARLAFLVRDPAELIAALEAWLAGRDGDGAVFEAEDHRKRGNLSALGGDEVVNEVISRAWQTGRLEVVLRLWVEGLDVPWPELRKETPARIVSLPTYPFERQRFWIPAAQGAVPPRVDEAASITALRETIQSGSGDAQLAAAQDGLETAIAAVFTEILEELPQERIETSFRPWLEAAKALTAAHGMGTISRNGRGWDLWEQEKGTGRTSAQMQLAETALRALPDILTGRKKATAVLFPDGRQTLVEAVYKDNPVAARFNRSTADAAAQVVRHHDPARAGLRILEMGAGTGGTTEPVLEALRPYADRIGEYLYTDVSRAFLIHAERSYSHLVPGLRTALFDVEKPISGQDVDVGGYDLVIAANVLHATADIRTTLENVRLTMARGGVLLMNETSKPTLFTHITFGLLDGWWRFTDPERRIPGTPSLTSENWRKALSEAGFEWVSSSPTGEQELGQQIIAARVEAAGVSPADSRSSAAPASPADTAPRAAADEASGAAPAGVSSVQTVLRQALGATLNVPAAAIDDHCSFADYGLDSILGAEFVHRLRKAFGIDLEQTALYDFTNARSLEAYILSRLPRASETAPAGDDLSGSPLRSAPEAEGRPARPGRADREPIAIVGASGRFARSETLDDLWQHLIAARDLVEPVNRFDLAPFYKDAEQGSYGRHGSFLDGIDRFDPVFFGISGTEATYMDPQQRLFLEEAWKTLENAGHAGEDMIGRRCGVFVGCAHGDYQELFAEQPPGQAFWGNTTSLIPARISYWLDLKGPAVAVDTACSSSLVALHMACQSIRSGECDMALAGGVFVQCSPRFFRYANAAGMLSPSGRCAAFGKGADGIVPGEAVGAVLLRPLADARADGDTILGVIAASGTNQDGTTNGITAPSATSQERLIREVYQAAGIDPATIGLVEAHGTGTALGDPIEHAALVRAFSGADPKDGPIYLGSVKSNIGHATTAAGIAGLAKVLLGLQHRAIPPTLHFAGGNPAIDFAGGPFSINGGTVAWPPRSGSRRRAAISSFGFSGTNAHVVIEEAPETQTLREPERGQLFVLSARTQEQLRNQAERLIDHLDKRPDLHAEDVAFTLIAGRRHLACRLAVVAGELGELQAALRAWLAGKAASGVETGQVTAGAEADSGDLRLRATGLNEPERASALAQLGRAYLSDQRLDPNDLFATPRRRVPLPAYPFARKSYWVGPSRPEERRIEQPREQEKALAQGESGAGVTAPRGKVTLAAPAAMTTFVARRNVVRSHKVRLLPLQAREPVVRKGSLSLEPDGDGVRTLKLAGPMDGGLAGELAGALAAAGRDETVRAIVISLDAVSPDHAWAELEPEALRNCALPVVVSAGADLPVSACGLASSADFVVASETADERGRPAGAIPVQEGRQTAAAMELAAQIAKAPREALVLLKAHMRRDLPRLLRDLKPAELSLDLAPQAARFGEPRRLALKTPVMELDLHEDGVVVLTMNERDGRNMFTPAFMDGLEEAFARISELRETRVVVLTGHASYFACGGTADGLSELQRGEGRFTDRRIYSLPLTCPLPVIAAMQGHGIGAGWSLGMYCDRAIFAAEGIYHSNYLWYGFTPGAGATMIFPHRLRDPLGREVLFTAREYRGRELGERSPDLAVMPARDVLPAALAAAHRLAEQPRDELLALKSALATPLRSHLDAVLSRELAMHEKTFVGNDTVRDRIADRFGTERPAAEAKPAASDAIRRQVISSLADDLMIDVADIREGDSFLDLGLDSILAVTWIRNLNRKFNIDLPATAVYAHPTVGALAAHVAQLAKPVDPGTTSTEAVAAQPALPEKKAGTEVLRAQIVASLAQDLMIDTADIHDGNSFLELGLDSILAVTWIRTLNRKFAINLAATAVYAHPTVGALVDHIAGQTGDATPVEPARESNPVRPAGNHVAAPSAPEPASGQNTAEAIAIIGAAGKFPKAGSLGEFWENIRSGRDCIDEVPASRWDVERYYDPDPQAPGKTYCKWMGALDEADAFDARFFNITPREAELMDPQQRLFLETAWHAIEDAGIDPLRLSGSRCGVYVSSGPSGYQDLIEERNTYSLLGSSGSILAARISYLLDLRGPCLSIDTACSSSLVALAQACESLLTGNCDMALAGGACVLVGPDMFIDTAKVGMLSADGRCFSFDERANGFVPGEGVGAVLLKRLSDAERDGDPVHAVIRGWGVNQDGRTNGITAPNPQAQTALVREVHQRFGIDPTTIGLVECHGTGTALGDPIEVEGLTDAFSGVSPATPCAIGSVKSNVGHLLASAGIAGALKAMLALAHRQIPPSINVESLNSHIPFDRTPFVVSRSLQDWQKPSGTPRRAGVSSFGFSGTNAHVVLEEYATPRHAVAPAQEPLVFTLSARDAGRLSDYAAAMERFVSCEPDLDLAALAATLQHGRPGFSERLAFVFEGRGDLLRKLASVVAGSPVPGVHQSSRDPNAVAVFGTDDEATALIGNWLRSGNPARMDKAAGLWAKGLDVAWPQATARRIHIPGYPFAKTRYWVQAPVVKTALPVAPVVRPENRILSSLPSDGEFGSLTVRLRGDEPYLTTHTSGEERLVTGLLLPELARAALERLSGIPVRALEQLLWGRPVRINGKPRDIRITAMADPEGLLYRLEADGEEDAPCHLGSVGPEPGEGGRFDASAGALSGHDVSQTFRAFAERCAVHSGQSAPEMAAVTAVHRDGDVLLARLAPPPGPDKDRHGMVFDPYVLDTVWRLTTFRFAGWVADAGPANALAFPLSLEAIRSFAPVGDKVLVRISETARGEGSSTLNVGLFNEDGRECLRLDGVRLARQEQSREIVFGSGEEARS</sequence>
<comment type="pathway">
    <text evidence="2">Antibiotic biosynthesis.</text>
</comment>
<reference evidence="15 16" key="1">
    <citation type="journal article" date="2016" name="Int. J. Syst. Evol. Microbiol.">
        <title>Labrenzia salina sp. nov., isolated from the rhizosphere of the halophyte Arthrocnemum macrostachyum.</title>
        <authorList>
            <person name="Camacho M."/>
            <person name="Redondo-Gomez S."/>
            <person name="Rodriguez-Llorente I."/>
            <person name="Rohde M."/>
            <person name="Sproer C."/>
            <person name="Schumann P."/>
            <person name="Klenk H.P."/>
            <person name="Montero-Calasanz M.D.C."/>
        </authorList>
    </citation>
    <scope>NUCLEOTIDE SEQUENCE [LARGE SCALE GENOMIC DNA]</scope>
    <source>
        <strain evidence="15 16">DSM 29163</strain>
    </source>
</reference>
<dbReference type="SMART" id="SM00826">
    <property type="entry name" value="PKS_DH"/>
    <property type="match status" value="1"/>
</dbReference>
<feature type="compositionally biased region" description="Basic and acidic residues" evidence="11">
    <location>
        <begin position="5303"/>
        <end position="5317"/>
    </location>
</feature>
<dbReference type="InterPro" id="IPR009081">
    <property type="entry name" value="PP-bd_ACP"/>
</dbReference>
<feature type="domain" description="Ketosynthase family 3 (KS3)" evidence="13">
    <location>
        <begin position="1492"/>
        <end position="1925"/>
    </location>
</feature>
<evidence type="ECO:0000256" key="11">
    <source>
        <dbReference type="SAM" id="MobiDB-lite"/>
    </source>
</evidence>
<feature type="region of interest" description="Disordered" evidence="11">
    <location>
        <begin position="4690"/>
        <end position="4721"/>
    </location>
</feature>
<evidence type="ECO:0000256" key="6">
    <source>
        <dbReference type="ARBA" id="ARBA00022679"/>
    </source>
</evidence>
<dbReference type="InterPro" id="IPR029063">
    <property type="entry name" value="SAM-dependent_MTases_sf"/>
</dbReference>
<feature type="domain" description="Ketosynthase family 3 (KS3)" evidence="13">
    <location>
        <begin position="3522"/>
        <end position="3955"/>
    </location>
</feature>
<dbReference type="PANTHER" id="PTHR43775:SF37">
    <property type="entry name" value="SI:DKEY-61P9.11"/>
    <property type="match status" value="1"/>
</dbReference>
<dbReference type="Proteomes" id="UP001300261">
    <property type="component" value="Unassembled WGS sequence"/>
</dbReference>
<comment type="caution">
    <text evidence="15">The sequence shown here is derived from an EMBL/GenBank/DDBJ whole genome shotgun (WGS) entry which is preliminary data.</text>
</comment>
<dbReference type="Pfam" id="PF08659">
    <property type="entry name" value="KR"/>
    <property type="match status" value="2"/>
</dbReference>
<dbReference type="Gene3D" id="3.30.70.3290">
    <property type="match status" value="1"/>
</dbReference>
<feature type="region of interest" description="C-terminal hotdog fold" evidence="10">
    <location>
        <begin position="6752"/>
        <end position="6904"/>
    </location>
</feature>
<feature type="region of interest" description="Disordered" evidence="11">
    <location>
        <begin position="5302"/>
        <end position="5330"/>
    </location>
</feature>
<evidence type="ECO:0000259" key="14">
    <source>
        <dbReference type="PROSITE" id="PS52019"/>
    </source>
</evidence>
<feature type="region of interest" description="C-terminal hotdog fold" evidence="10">
    <location>
        <begin position="741"/>
        <end position="886"/>
    </location>
</feature>
<evidence type="ECO:0000256" key="10">
    <source>
        <dbReference type="PROSITE-ProRule" id="PRU01363"/>
    </source>
</evidence>
<dbReference type="Pfam" id="PF16197">
    <property type="entry name" value="KAsynt_C_assoc"/>
    <property type="match status" value="2"/>
</dbReference>
<accession>A0ABT3R907</accession>
<dbReference type="CDD" id="cd06558">
    <property type="entry name" value="crotonase-like"/>
    <property type="match status" value="1"/>
</dbReference>
<dbReference type="InterPro" id="IPR018201">
    <property type="entry name" value="Ketoacyl_synth_AS"/>
</dbReference>
<dbReference type="RefSeq" id="WP_265966931.1">
    <property type="nucleotide sequence ID" value="NZ_JAPEVI010000003.1"/>
</dbReference>
<dbReference type="InterPro" id="IPR006162">
    <property type="entry name" value="Ppantetheine_attach_site"/>
</dbReference>
<evidence type="ECO:0000256" key="8">
    <source>
        <dbReference type="ARBA" id="ARBA00023268"/>
    </source>
</evidence>
<dbReference type="EMBL" id="JAPEVI010000003">
    <property type="protein sequence ID" value="MCX2725796.1"/>
    <property type="molecule type" value="Genomic_DNA"/>
</dbReference>
<dbReference type="PROSITE" id="PS00606">
    <property type="entry name" value="KS3_1"/>
    <property type="match status" value="3"/>
</dbReference>
<feature type="domain" description="Ketosynthase family 3 (KS3)" evidence="13">
    <location>
        <begin position="2511"/>
        <end position="2932"/>
    </location>
</feature>
<evidence type="ECO:0000256" key="9">
    <source>
        <dbReference type="ARBA" id="ARBA00049556"/>
    </source>
</evidence>
<proteinExistence type="predicted"/>
<feature type="domain" description="PKS/mFAS DH" evidence="14">
    <location>
        <begin position="601"/>
        <end position="886"/>
    </location>
</feature>
<dbReference type="InterPro" id="IPR042104">
    <property type="entry name" value="PKS_dehydratase_sf"/>
</dbReference>
<dbReference type="Pfam" id="PF21089">
    <property type="entry name" value="PKS_DH_N"/>
    <property type="match status" value="1"/>
</dbReference>
<dbReference type="SMART" id="SM00823">
    <property type="entry name" value="PKS_PP"/>
    <property type="match status" value="6"/>
</dbReference>
<feature type="domain" description="Ketosynthase family 3 (KS3)" evidence="13">
    <location>
        <begin position="6025"/>
        <end position="6445"/>
    </location>
</feature>
<evidence type="ECO:0000256" key="1">
    <source>
        <dbReference type="ARBA" id="ARBA00004496"/>
    </source>
</evidence>
<organism evidence="15 16">
    <name type="scientific">Roseibium salinum</name>
    <dbReference type="NCBI Taxonomy" id="1604349"/>
    <lineage>
        <taxon>Bacteria</taxon>
        <taxon>Pseudomonadati</taxon>
        <taxon>Pseudomonadota</taxon>
        <taxon>Alphaproteobacteria</taxon>
        <taxon>Hyphomicrobiales</taxon>
        <taxon>Stappiaceae</taxon>
        <taxon>Roseibium</taxon>
    </lineage>
</organism>
<evidence type="ECO:0000256" key="7">
    <source>
        <dbReference type="ARBA" id="ARBA00022737"/>
    </source>
</evidence>
<dbReference type="InterPro" id="IPR020807">
    <property type="entry name" value="PKS_DH"/>
</dbReference>
<protein>
    <submittedName>
        <fullName evidence="15">SDR family NAD(P)-dependent oxidoreductase</fullName>
    </submittedName>
</protein>
<feature type="domain" description="Carrier" evidence="12">
    <location>
        <begin position="5810"/>
        <end position="5887"/>
    </location>
</feature>
<dbReference type="PROSITE" id="PS52019">
    <property type="entry name" value="PKS_MFAS_DH"/>
    <property type="match status" value="2"/>
</dbReference>
<dbReference type="PROSITE" id="PS52004">
    <property type="entry name" value="KS3_2"/>
    <property type="match status" value="6"/>
</dbReference>
<dbReference type="InterPro" id="IPR057326">
    <property type="entry name" value="KR_dom"/>
</dbReference>
<dbReference type="InterPro" id="IPR036291">
    <property type="entry name" value="NAD(P)-bd_dom_sf"/>
</dbReference>
<dbReference type="SUPFAM" id="SSF53335">
    <property type="entry name" value="S-adenosyl-L-methionine-dependent methyltransferases"/>
    <property type="match status" value="1"/>
</dbReference>
<keyword evidence="5" id="KW-0597">Phosphoprotein</keyword>
<dbReference type="Gene3D" id="3.10.129.110">
    <property type="entry name" value="Polyketide synthase dehydratase"/>
    <property type="match status" value="3"/>
</dbReference>
<evidence type="ECO:0000256" key="2">
    <source>
        <dbReference type="ARBA" id="ARBA00004792"/>
    </source>
</evidence>
<dbReference type="CDD" id="cd00833">
    <property type="entry name" value="PKS"/>
    <property type="match status" value="6"/>
</dbReference>
<feature type="region of interest" description="Disordered" evidence="11">
    <location>
        <begin position="1333"/>
        <end position="1353"/>
    </location>
</feature>
<feature type="compositionally biased region" description="Basic and acidic residues" evidence="11">
    <location>
        <begin position="4707"/>
        <end position="4721"/>
    </location>
</feature>
<dbReference type="NCBIfam" id="NF005496">
    <property type="entry name" value="PRK07110.1"/>
    <property type="match status" value="1"/>
</dbReference>
<dbReference type="InterPro" id="IPR049900">
    <property type="entry name" value="PKS_mFAS_DH"/>
</dbReference>
<name>A0ABT3R907_9HYPH</name>
<feature type="region of interest" description="Disordered" evidence="11">
    <location>
        <begin position="2490"/>
        <end position="2511"/>
    </location>
</feature>
<dbReference type="SMART" id="SM00822">
    <property type="entry name" value="PKS_KR"/>
    <property type="match status" value="2"/>
</dbReference>
<feature type="region of interest" description="N-terminal hotdog fold" evidence="10">
    <location>
        <begin position="601"/>
        <end position="727"/>
    </location>
</feature>
<dbReference type="Gene3D" id="3.40.50.150">
    <property type="entry name" value="Vaccinia Virus protein VP39"/>
    <property type="match status" value="1"/>
</dbReference>
<dbReference type="Gene3D" id="1.10.1200.10">
    <property type="entry name" value="ACP-like"/>
    <property type="match status" value="6"/>
</dbReference>
<dbReference type="InterPro" id="IPR014030">
    <property type="entry name" value="Ketoacyl_synth_N"/>
</dbReference>
<dbReference type="InterPro" id="IPR050091">
    <property type="entry name" value="PKS_NRPS_Biosynth_Enz"/>
</dbReference>
<dbReference type="SMART" id="SM00825">
    <property type="entry name" value="PKS_KS"/>
    <property type="match status" value="6"/>
</dbReference>
<evidence type="ECO:0000259" key="12">
    <source>
        <dbReference type="PROSITE" id="PS50075"/>
    </source>
</evidence>
<dbReference type="SUPFAM" id="SSF52096">
    <property type="entry name" value="ClpP/crotonase"/>
    <property type="match status" value="2"/>
</dbReference>
<evidence type="ECO:0000256" key="4">
    <source>
        <dbReference type="ARBA" id="ARBA00022490"/>
    </source>
</evidence>
<dbReference type="SMART" id="SM01294">
    <property type="entry name" value="PKS_PP_betabranch"/>
    <property type="match status" value="4"/>
</dbReference>
<dbReference type="InterPro" id="IPR049552">
    <property type="entry name" value="PKS_DH_N"/>
</dbReference>
<feature type="domain" description="PKS/mFAS DH" evidence="14">
    <location>
        <begin position="6619"/>
        <end position="6904"/>
    </location>
</feature>
<dbReference type="InterPro" id="IPR013968">
    <property type="entry name" value="PKS_KR"/>
</dbReference>
<dbReference type="PANTHER" id="PTHR43775">
    <property type="entry name" value="FATTY ACID SYNTHASE"/>
    <property type="match status" value="1"/>
</dbReference>
<dbReference type="InterPro" id="IPR029045">
    <property type="entry name" value="ClpP/crotonase-like_dom_sf"/>
</dbReference>
<dbReference type="PROSITE" id="PS00012">
    <property type="entry name" value="PHOSPHOPANTETHEINE"/>
    <property type="match status" value="2"/>
</dbReference>
<feature type="domain" description="Ketosynthase family 3 (KS3)" evidence="13">
    <location>
        <begin position="4721"/>
        <end position="5138"/>
    </location>
</feature>
<dbReference type="SUPFAM" id="SSF47336">
    <property type="entry name" value="ACP-like"/>
    <property type="match status" value="7"/>
</dbReference>
<feature type="active site" description="Proton donor; for dehydratase activity" evidence="10">
    <location>
        <position position="6817"/>
    </location>
</feature>
<dbReference type="InterPro" id="IPR016039">
    <property type="entry name" value="Thiolase-like"/>
</dbReference>
<dbReference type="InterPro" id="IPR020806">
    <property type="entry name" value="PKS_PP-bd"/>
</dbReference>
<dbReference type="Pfam" id="PF00378">
    <property type="entry name" value="ECH_1"/>
    <property type="match status" value="1"/>
</dbReference>
<dbReference type="InterPro" id="IPR054514">
    <property type="entry name" value="RhiE-like_linker"/>
</dbReference>
<dbReference type="Pfam" id="PF00109">
    <property type="entry name" value="ketoacyl-synt"/>
    <property type="match status" value="6"/>
</dbReference>
<feature type="domain" description="Carrier" evidence="12">
    <location>
        <begin position="3401"/>
        <end position="3477"/>
    </location>
</feature>
<dbReference type="InterPro" id="IPR049551">
    <property type="entry name" value="PKS_DH_C"/>
</dbReference>
<dbReference type="InterPro" id="IPR032821">
    <property type="entry name" value="PKS_assoc"/>
</dbReference>
<dbReference type="PROSITE" id="PS50075">
    <property type="entry name" value="CARRIER"/>
    <property type="match status" value="6"/>
</dbReference>
<dbReference type="SUPFAM" id="SSF51735">
    <property type="entry name" value="NAD(P)-binding Rossmann-fold domains"/>
    <property type="match status" value="3"/>
</dbReference>
<dbReference type="Pfam" id="PF08242">
    <property type="entry name" value="Methyltransf_12"/>
    <property type="match status" value="1"/>
</dbReference>
<feature type="region of interest" description="Disordered" evidence="11">
    <location>
        <begin position="5989"/>
        <end position="6020"/>
    </location>
</feature>
<dbReference type="InterPro" id="IPR036736">
    <property type="entry name" value="ACP-like_sf"/>
</dbReference>
<dbReference type="CDD" id="cd02440">
    <property type="entry name" value="AdoMet_MTases"/>
    <property type="match status" value="1"/>
</dbReference>
<dbReference type="SUPFAM" id="SSF53901">
    <property type="entry name" value="Thiolase-like"/>
    <property type="match status" value="6"/>
</dbReference>
<dbReference type="InterPro" id="IPR001753">
    <property type="entry name" value="Enoyl-CoA_hydra/iso"/>
</dbReference>
<evidence type="ECO:0000256" key="5">
    <source>
        <dbReference type="ARBA" id="ARBA00022553"/>
    </source>
</evidence>
<feature type="active site" description="Proton acceptor; for dehydratase activity" evidence="10">
    <location>
        <position position="630"/>
    </location>
</feature>
<dbReference type="Pfam" id="PF14765">
    <property type="entry name" value="PS-DH"/>
    <property type="match status" value="2"/>
</dbReference>
<feature type="active site" description="Proton acceptor; for dehydratase activity" evidence="10">
    <location>
        <position position="6655"/>
    </location>
</feature>
<feature type="active site" description="Proton donor; for dehydratase activity" evidence="10">
    <location>
        <position position="802"/>
    </location>
</feature>
<dbReference type="InterPro" id="IPR014031">
    <property type="entry name" value="Ketoacyl_synth_C"/>
</dbReference>
<feature type="region of interest" description="Disordered" evidence="11">
    <location>
        <begin position="3495"/>
        <end position="3522"/>
    </location>
</feature>
<dbReference type="InterPro" id="IPR013217">
    <property type="entry name" value="Methyltransf_12"/>
</dbReference>
<feature type="domain" description="Ketosynthase family 3 (KS3)" evidence="13">
    <location>
        <begin position="7"/>
        <end position="437"/>
    </location>
</feature>
<dbReference type="Gene3D" id="3.90.226.10">
    <property type="entry name" value="2-enoyl-CoA Hydratase, Chain A, domain 1"/>
    <property type="match status" value="1"/>
</dbReference>
<comment type="catalytic activity">
    <reaction evidence="9">
        <text>a (3S)-3-hydroxyacyl-CoA + NAD(+) = a 3-oxoacyl-CoA + NADH + H(+)</text>
        <dbReference type="Rhea" id="RHEA:22432"/>
        <dbReference type="ChEBI" id="CHEBI:15378"/>
        <dbReference type="ChEBI" id="CHEBI:57318"/>
        <dbReference type="ChEBI" id="CHEBI:57540"/>
        <dbReference type="ChEBI" id="CHEBI:57945"/>
        <dbReference type="ChEBI" id="CHEBI:90726"/>
        <dbReference type="EC" id="1.1.1.35"/>
    </reaction>
</comment>
<dbReference type="Pfam" id="PF00550">
    <property type="entry name" value="PP-binding"/>
    <property type="match status" value="6"/>
</dbReference>
<keyword evidence="4" id="KW-0963">Cytoplasm</keyword>
<evidence type="ECO:0000313" key="16">
    <source>
        <dbReference type="Proteomes" id="UP001300261"/>
    </source>
</evidence>
<dbReference type="Gene3D" id="6.20.390.20">
    <property type="match status" value="1"/>
</dbReference>
<keyword evidence="16" id="KW-1185">Reference proteome</keyword>
<evidence type="ECO:0000259" key="13">
    <source>
        <dbReference type="PROSITE" id="PS52004"/>
    </source>
</evidence>
<evidence type="ECO:0000256" key="3">
    <source>
        <dbReference type="ARBA" id="ARBA00022450"/>
    </source>
</evidence>
<feature type="region of interest" description="N-terminal hotdog fold" evidence="10">
    <location>
        <begin position="6619"/>
        <end position="6742"/>
    </location>
</feature>
<feature type="domain" description="Carrier" evidence="12">
    <location>
        <begin position="4008"/>
        <end position="4086"/>
    </location>
</feature>
<comment type="subcellular location">
    <subcellularLocation>
        <location evidence="1">Cytoplasm</location>
    </subcellularLocation>
</comment>
<dbReference type="Gene3D" id="3.40.47.10">
    <property type="match status" value="6"/>
</dbReference>
<gene>
    <name evidence="15" type="ORF">ON753_26130</name>
</gene>
<dbReference type="Gene3D" id="1.10.1240.100">
    <property type="match status" value="4"/>
</dbReference>
<feature type="domain" description="Carrier" evidence="12">
    <location>
        <begin position="4611"/>
        <end position="4685"/>
    </location>
</feature>
<feature type="region of interest" description="Disordered" evidence="11">
    <location>
        <begin position="4578"/>
        <end position="4605"/>
    </location>
</feature>
<dbReference type="Gene3D" id="3.40.50.720">
    <property type="entry name" value="NAD(P)-binding Rossmann-like Domain"/>
    <property type="match status" value="2"/>
</dbReference>
<dbReference type="Pfam" id="PF02801">
    <property type="entry name" value="Ketoacyl-synt_C"/>
    <property type="match status" value="6"/>
</dbReference>
<dbReference type="CDD" id="cd08953">
    <property type="entry name" value="KR_2_SDR_x"/>
    <property type="match status" value="2"/>
</dbReference>
<feature type="domain" description="Carrier" evidence="12">
    <location>
        <begin position="2385"/>
        <end position="2462"/>
    </location>
</feature>
<keyword evidence="7" id="KW-0677">Repeat</keyword>
<evidence type="ECO:0000313" key="15">
    <source>
        <dbReference type="EMBL" id="MCX2725796.1"/>
    </source>
</evidence>
<dbReference type="InterPro" id="IPR020841">
    <property type="entry name" value="PKS_Beta-ketoAc_synthase_dom"/>
</dbReference>
<dbReference type="Pfam" id="PF22336">
    <property type="entry name" value="RhiE-like_linker"/>
    <property type="match status" value="3"/>
</dbReference>
<keyword evidence="3" id="KW-0596">Phosphopantetheine</keyword>
<keyword evidence="6" id="KW-0808">Transferase</keyword>
<dbReference type="Pfam" id="PF22621">
    <property type="entry name" value="CurL-like_PKS_C"/>
    <property type="match status" value="1"/>
</dbReference>